<evidence type="ECO:0000256" key="3">
    <source>
        <dbReference type="SAM" id="MobiDB-lite"/>
    </source>
</evidence>
<organism evidence="5 6">
    <name type="scientific">Pholiota conissans</name>
    <dbReference type="NCBI Taxonomy" id="109636"/>
    <lineage>
        <taxon>Eukaryota</taxon>
        <taxon>Fungi</taxon>
        <taxon>Dikarya</taxon>
        <taxon>Basidiomycota</taxon>
        <taxon>Agaricomycotina</taxon>
        <taxon>Agaricomycetes</taxon>
        <taxon>Agaricomycetidae</taxon>
        <taxon>Agaricales</taxon>
        <taxon>Agaricineae</taxon>
        <taxon>Strophariaceae</taxon>
        <taxon>Pholiota</taxon>
    </lineage>
</organism>
<dbReference type="Pfam" id="PF24883">
    <property type="entry name" value="NPHP3_N"/>
    <property type="match status" value="1"/>
</dbReference>
<evidence type="ECO:0000313" key="6">
    <source>
        <dbReference type="Proteomes" id="UP000807469"/>
    </source>
</evidence>
<evidence type="ECO:0000256" key="1">
    <source>
        <dbReference type="ARBA" id="ARBA00022737"/>
    </source>
</evidence>
<feature type="region of interest" description="Disordered" evidence="3">
    <location>
        <begin position="26"/>
        <end position="45"/>
    </location>
</feature>
<dbReference type="InterPro" id="IPR001680">
    <property type="entry name" value="WD40_rpt"/>
</dbReference>
<dbReference type="InterPro" id="IPR007111">
    <property type="entry name" value="NACHT_NTPase"/>
</dbReference>
<dbReference type="CDD" id="cd21037">
    <property type="entry name" value="MLKL_NTD"/>
    <property type="match status" value="1"/>
</dbReference>
<evidence type="ECO:0000259" key="4">
    <source>
        <dbReference type="PROSITE" id="PS50837"/>
    </source>
</evidence>
<protein>
    <recommendedName>
        <fullName evidence="4">NACHT domain-containing protein</fullName>
    </recommendedName>
</protein>
<dbReference type="PROSITE" id="PS50082">
    <property type="entry name" value="WD_REPEATS_2"/>
    <property type="match status" value="2"/>
</dbReference>
<dbReference type="InterPro" id="IPR056884">
    <property type="entry name" value="NPHP3-like_N"/>
</dbReference>
<dbReference type="PROSITE" id="PS50837">
    <property type="entry name" value="NACHT"/>
    <property type="match status" value="1"/>
</dbReference>
<dbReference type="EMBL" id="MU155174">
    <property type="protein sequence ID" value="KAF9481793.1"/>
    <property type="molecule type" value="Genomic_DNA"/>
</dbReference>
<keyword evidence="2" id="KW-0853">WD repeat</keyword>
<dbReference type="SUPFAM" id="SSF52540">
    <property type="entry name" value="P-loop containing nucleoside triphosphate hydrolases"/>
    <property type="match status" value="1"/>
</dbReference>
<feature type="repeat" description="WD" evidence="2">
    <location>
        <begin position="943"/>
        <end position="973"/>
    </location>
</feature>
<dbReference type="InterPro" id="IPR015943">
    <property type="entry name" value="WD40/YVTN_repeat-like_dom_sf"/>
</dbReference>
<dbReference type="PROSITE" id="PS50294">
    <property type="entry name" value="WD_REPEATS_REGION"/>
    <property type="match status" value="1"/>
</dbReference>
<accession>A0A9P6D3N2</accession>
<evidence type="ECO:0000313" key="5">
    <source>
        <dbReference type="EMBL" id="KAF9481793.1"/>
    </source>
</evidence>
<dbReference type="SMART" id="SM00320">
    <property type="entry name" value="WD40"/>
    <property type="match status" value="2"/>
</dbReference>
<dbReference type="InterPro" id="IPR011047">
    <property type="entry name" value="Quinoprotein_ADH-like_sf"/>
</dbReference>
<feature type="domain" description="NACHT" evidence="4">
    <location>
        <begin position="349"/>
        <end position="503"/>
    </location>
</feature>
<dbReference type="Proteomes" id="UP000807469">
    <property type="component" value="Unassembled WGS sequence"/>
</dbReference>
<dbReference type="Gene3D" id="2.130.10.10">
    <property type="entry name" value="YVTN repeat-like/Quinoprotein amine dehydrogenase"/>
    <property type="match status" value="2"/>
</dbReference>
<comment type="caution">
    <text evidence="5">The sequence shown here is derived from an EMBL/GenBank/DDBJ whole genome shotgun (WGS) entry which is preliminary data.</text>
</comment>
<name>A0A9P6D3N2_9AGAR</name>
<dbReference type="AlphaFoldDB" id="A0A9P6D3N2"/>
<gene>
    <name evidence="5" type="ORF">BDN70DRAFT_875930</name>
</gene>
<feature type="repeat" description="WD" evidence="2">
    <location>
        <begin position="892"/>
        <end position="926"/>
    </location>
</feature>
<dbReference type="InterPro" id="IPR059179">
    <property type="entry name" value="MLKL-like_MCAfunc"/>
</dbReference>
<dbReference type="InterPro" id="IPR027417">
    <property type="entry name" value="P-loop_NTPase"/>
</dbReference>
<reference evidence="5" key="1">
    <citation type="submission" date="2020-11" db="EMBL/GenBank/DDBJ databases">
        <authorList>
            <consortium name="DOE Joint Genome Institute"/>
            <person name="Ahrendt S."/>
            <person name="Riley R."/>
            <person name="Andreopoulos W."/>
            <person name="Labutti K."/>
            <person name="Pangilinan J."/>
            <person name="Ruiz-Duenas F.J."/>
            <person name="Barrasa J.M."/>
            <person name="Sanchez-Garcia M."/>
            <person name="Camarero S."/>
            <person name="Miyauchi S."/>
            <person name="Serrano A."/>
            <person name="Linde D."/>
            <person name="Babiker R."/>
            <person name="Drula E."/>
            <person name="Ayuso-Fernandez I."/>
            <person name="Pacheco R."/>
            <person name="Padilla G."/>
            <person name="Ferreira P."/>
            <person name="Barriuso J."/>
            <person name="Kellner H."/>
            <person name="Castanera R."/>
            <person name="Alfaro M."/>
            <person name="Ramirez L."/>
            <person name="Pisabarro A.G."/>
            <person name="Kuo A."/>
            <person name="Tritt A."/>
            <person name="Lipzen A."/>
            <person name="He G."/>
            <person name="Yan M."/>
            <person name="Ng V."/>
            <person name="Cullen D."/>
            <person name="Martin F."/>
            <person name="Rosso M.-N."/>
            <person name="Henrissat B."/>
            <person name="Hibbett D."/>
            <person name="Martinez A.T."/>
            <person name="Grigoriev I.V."/>
        </authorList>
    </citation>
    <scope>NUCLEOTIDE SEQUENCE</scope>
    <source>
        <strain evidence="5">CIRM-BRFM 674</strain>
    </source>
</reference>
<keyword evidence="6" id="KW-1185">Reference proteome</keyword>
<sequence length="1054" mass="117166">MSNGQSSRSKTGSIKKIVERVKPKNWFTQGRCQTSSPAPSTSTGDLPSVQIGVALSGLQVVDPILGNSKAQSLASRQSYSSLRSSSFLHAHDPQDKATSIDTTAFRNAGPLRLLSASGSVLHHSETKGGPEKPSHAQSTVETFAGAALSFTTMLLKRLPDVMDTNPAKVAFGIVKIILQIKDEVKGNIDAVDQRIISTVDQLRAIEDARHGWKPNSDKESRAIKSFESTLIKEYGNLIKLKEHSIMRKIAVHEESKGEIAEIFQRINQARGQLVMMTSLRVHAIVLEIREDLARSLLKDLQPAHSADHKYELDGENQSLRRSVCTPGTRVRIRDDITKWANDTSSESSSVYWLVGQAGSGKTTIAHTIARRFEFAGDADDKIVLGGNFFCSRQMKETRSAMRIVRTIAYHLARRCKAFADALDCTDFDIIHQGVCAQLQKLLIEPWRQVQSTEATQIPHFLVIIDALDEIDDQRGSEFLRDLLDSINKYGLRGLKFFATSRPDPGLVDHLESFPNKQFYHLQQVPMEEAEADITAYLNAELPNLQGTQELKNLVGQAAGLFIYAATVVKYLGKCSPPEQRGRISRLPPSGIPQSRKDTSLLDRLYLQVLQDAFDSFEDDDVDFDRRLKIMHTFLCSAEPVSINIVAKLLFPPEDPDFTETISHVLASLHAVLYTQNHMVLSYHKSFTDFMFDQNRAKRFWCDTPQFDLLLSNSCFRVMDIGLKFNIANIETSFILDQDNPALPDAVKQNILPVLRYSCFSWGYHLAKTDSHKLVDTLSRFLKLPVLFWVEAMNLMGSRSLCERMLRDAHKLFTNDNSSLADNFGEAASFALHFSGSGAALSTPHLYISSLATWRPRSVLSQGWKIHFPGIPNFVHASEGRSTLMTITIGSQVDAIAISSDNKWIVSGLYNKTVWVWNASTGEELKVLEVRVWDASTGEELKVLEGHSSSVSSVTFSTDNKRIVLGSDDKTVQVSVSSAQHASLQYVRQKSKASTHTGWLLSTGSDSHYLMFVPLAANLPDPSNILTIPQSRASSVDFTSASIGPEWSNCFSCMC</sequence>
<proteinExistence type="predicted"/>
<dbReference type="Gene3D" id="3.40.50.300">
    <property type="entry name" value="P-loop containing nucleotide triphosphate hydrolases"/>
    <property type="match status" value="1"/>
</dbReference>
<dbReference type="OrthoDB" id="674604at2759"/>
<dbReference type="SUPFAM" id="SSF50998">
    <property type="entry name" value="Quinoprotein alcohol dehydrogenase-like"/>
    <property type="match status" value="1"/>
</dbReference>
<dbReference type="PANTHER" id="PTHR10039">
    <property type="entry name" value="AMELOGENIN"/>
    <property type="match status" value="1"/>
</dbReference>
<dbReference type="PANTHER" id="PTHR10039:SF16">
    <property type="entry name" value="GPI INOSITOL-DEACYLASE"/>
    <property type="match status" value="1"/>
</dbReference>
<keyword evidence="1" id="KW-0677">Repeat</keyword>
<evidence type="ECO:0000256" key="2">
    <source>
        <dbReference type="PROSITE-ProRule" id="PRU00221"/>
    </source>
</evidence>
<dbReference type="Pfam" id="PF00400">
    <property type="entry name" value="WD40"/>
    <property type="match status" value="2"/>
</dbReference>